<sequence length="109" mass="11643">MSMLICRATTMSKEGVVIDVAVVIIRRRRHLHRVVPGDVTTSFGGKSSRSEGTGNTYMLAEGGSEASYMQDAATSTSMTMASFLLKAAIALHLHLAGLTLDTVEGQSRK</sequence>
<keyword evidence="2" id="KW-1185">Reference proteome</keyword>
<dbReference type="AlphaFoldDB" id="A0A8T0HR38"/>
<evidence type="ECO:0000313" key="2">
    <source>
        <dbReference type="Proteomes" id="UP000822688"/>
    </source>
</evidence>
<dbReference type="EMBL" id="CM026426">
    <property type="protein sequence ID" value="KAG0573023.1"/>
    <property type="molecule type" value="Genomic_DNA"/>
</dbReference>
<name>A0A8T0HR38_CERPU</name>
<dbReference type="Proteomes" id="UP000822688">
    <property type="component" value="Chromosome V"/>
</dbReference>
<organism evidence="1 2">
    <name type="scientific">Ceratodon purpureus</name>
    <name type="common">Fire moss</name>
    <name type="synonym">Dicranum purpureum</name>
    <dbReference type="NCBI Taxonomy" id="3225"/>
    <lineage>
        <taxon>Eukaryota</taxon>
        <taxon>Viridiplantae</taxon>
        <taxon>Streptophyta</taxon>
        <taxon>Embryophyta</taxon>
        <taxon>Bryophyta</taxon>
        <taxon>Bryophytina</taxon>
        <taxon>Bryopsida</taxon>
        <taxon>Dicranidae</taxon>
        <taxon>Pseudoditrichales</taxon>
        <taxon>Ditrichaceae</taxon>
        <taxon>Ceratodon</taxon>
    </lineage>
</organism>
<protein>
    <submittedName>
        <fullName evidence="1">Uncharacterized protein</fullName>
    </submittedName>
</protein>
<accession>A0A8T0HR38</accession>
<evidence type="ECO:0000313" key="1">
    <source>
        <dbReference type="EMBL" id="KAG0573023.1"/>
    </source>
</evidence>
<comment type="caution">
    <text evidence="1">The sequence shown here is derived from an EMBL/GenBank/DDBJ whole genome shotgun (WGS) entry which is preliminary data.</text>
</comment>
<gene>
    <name evidence="1" type="ORF">KC19_VG141900</name>
</gene>
<reference evidence="1" key="1">
    <citation type="submission" date="2020-06" db="EMBL/GenBank/DDBJ databases">
        <title>WGS assembly of Ceratodon purpureus strain R40.</title>
        <authorList>
            <person name="Carey S.B."/>
            <person name="Jenkins J."/>
            <person name="Shu S."/>
            <person name="Lovell J.T."/>
            <person name="Sreedasyam A."/>
            <person name="Maumus F."/>
            <person name="Tiley G.P."/>
            <person name="Fernandez-Pozo N."/>
            <person name="Barry K."/>
            <person name="Chen C."/>
            <person name="Wang M."/>
            <person name="Lipzen A."/>
            <person name="Daum C."/>
            <person name="Saski C.A."/>
            <person name="Payton A.C."/>
            <person name="Mcbreen J.C."/>
            <person name="Conrad R.E."/>
            <person name="Kollar L.M."/>
            <person name="Olsson S."/>
            <person name="Huttunen S."/>
            <person name="Landis J.B."/>
            <person name="Wickett N.J."/>
            <person name="Johnson M.G."/>
            <person name="Rensing S.A."/>
            <person name="Grimwood J."/>
            <person name="Schmutz J."/>
            <person name="Mcdaniel S.F."/>
        </authorList>
    </citation>
    <scope>NUCLEOTIDE SEQUENCE</scope>
    <source>
        <strain evidence="1">R40</strain>
    </source>
</reference>
<proteinExistence type="predicted"/>